<evidence type="ECO:0000313" key="2">
    <source>
        <dbReference type="Proteomes" id="UP000494261"/>
    </source>
</evidence>
<evidence type="ECO:0000313" key="1">
    <source>
        <dbReference type="EMBL" id="VWC07007.1"/>
    </source>
</evidence>
<gene>
    <name evidence="1" type="ORF">BLA13014_05028</name>
</gene>
<reference evidence="1 2" key="1">
    <citation type="submission" date="2019-09" db="EMBL/GenBank/DDBJ databases">
        <authorList>
            <person name="Depoorter E."/>
        </authorList>
    </citation>
    <scope>NUCLEOTIDE SEQUENCE [LARGE SCALE GENOMIC DNA]</scope>
    <source>
        <strain evidence="1">LMG 13014</strain>
    </source>
</reference>
<dbReference type="AlphaFoldDB" id="A0A6P2PL34"/>
<name>A0A6P2PL34_9BURK</name>
<dbReference type="Proteomes" id="UP000494261">
    <property type="component" value="Unassembled WGS sequence"/>
</dbReference>
<dbReference type="RefSeq" id="WP_175024522.1">
    <property type="nucleotide sequence ID" value="NZ_CABVQC010000039.1"/>
</dbReference>
<dbReference type="EMBL" id="CABVQC010000039">
    <property type="protein sequence ID" value="VWC07007.1"/>
    <property type="molecule type" value="Genomic_DNA"/>
</dbReference>
<proteinExistence type="predicted"/>
<sequence>MNATDHGGMPGRGRIAPDAFDAHGVRGMHGGKGRSGAIVGAACIDVD</sequence>
<protein>
    <submittedName>
        <fullName evidence="1">Uncharacterized protein</fullName>
    </submittedName>
</protein>
<accession>A0A6P2PL34</accession>
<organism evidence="1 2">
    <name type="scientific">Burkholderia aenigmatica</name>
    <dbReference type="NCBI Taxonomy" id="2015348"/>
    <lineage>
        <taxon>Bacteria</taxon>
        <taxon>Pseudomonadati</taxon>
        <taxon>Pseudomonadota</taxon>
        <taxon>Betaproteobacteria</taxon>
        <taxon>Burkholderiales</taxon>
        <taxon>Burkholderiaceae</taxon>
        <taxon>Burkholderia</taxon>
        <taxon>Burkholderia cepacia complex</taxon>
    </lineage>
</organism>